<organism evidence="2 3">
    <name type="scientific">Elysia crispata</name>
    <name type="common">lettuce slug</name>
    <dbReference type="NCBI Taxonomy" id="231223"/>
    <lineage>
        <taxon>Eukaryota</taxon>
        <taxon>Metazoa</taxon>
        <taxon>Spiralia</taxon>
        <taxon>Lophotrochozoa</taxon>
        <taxon>Mollusca</taxon>
        <taxon>Gastropoda</taxon>
        <taxon>Heterobranchia</taxon>
        <taxon>Euthyneura</taxon>
        <taxon>Panpulmonata</taxon>
        <taxon>Sacoglossa</taxon>
        <taxon>Placobranchoidea</taxon>
        <taxon>Plakobranchidae</taxon>
        <taxon>Elysia</taxon>
    </lineage>
</organism>
<evidence type="ECO:0000313" key="3">
    <source>
        <dbReference type="Proteomes" id="UP001283361"/>
    </source>
</evidence>
<accession>A0AAE1DM51</accession>
<feature type="region of interest" description="Disordered" evidence="1">
    <location>
        <begin position="1"/>
        <end position="29"/>
    </location>
</feature>
<keyword evidence="3" id="KW-1185">Reference proteome</keyword>
<comment type="caution">
    <text evidence="2">The sequence shown here is derived from an EMBL/GenBank/DDBJ whole genome shotgun (WGS) entry which is preliminary data.</text>
</comment>
<evidence type="ECO:0000313" key="2">
    <source>
        <dbReference type="EMBL" id="KAK3774478.1"/>
    </source>
</evidence>
<dbReference type="AlphaFoldDB" id="A0AAE1DM51"/>
<name>A0AAE1DM51_9GAST</name>
<dbReference type="EMBL" id="JAWDGP010003406">
    <property type="protein sequence ID" value="KAK3774478.1"/>
    <property type="molecule type" value="Genomic_DNA"/>
</dbReference>
<protein>
    <submittedName>
        <fullName evidence="2">Uncharacterized protein</fullName>
    </submittedName>
</protein>
<feature type="compositionally biased region" description="Basic and acidic residues" evidence="1">
    <location>
        <begin position="12"/>
        <end position="28"/>
    </location>
</feature>
<evidence type="ECO:0000256" key="1">
    <source>
        <dbReference type="SAM" id="MobiDB-lite"/>
    </source>
</evidence>
<reference evidence="2" key="1">
    <citation type="journal article" date="2023" name="G3 (Bethesda)">
        <title>A reference genome for the long-term kleptoplast-retaining sea slug Elysia crispata morphotype clarki.</title>
        <authorList>
            <person name="Eastman K.E."/>
            <person name="Pendleton A.L."/>
            <person name="Shaikh M.A."/>
            <person name="Suttiyut T."/>
            <person name="Ogas R."/>
            <person name="Tomko P."/>
            <person name="Gavelis G."/>
            <person name="Widhalm J.R."/>
            <person name="Wisecaver J.H."/>
        </authorList>
    </citation>
    <scope>NUCLEOTIDE SEQUENCE</scope>
    <source>
        <strain evidence="2">ECLA1</strain>
    </source>
</reference>
<dbReference type="Proteomes" id="UP001283361">
    <property type="component" value="Unassembled WGS sequence"/>
</dbReference>
<sequence>MRFSKLAVASQNKRDRQMEVSCEHRENTAVDQGTFRASRKIPETDGEWTLKGSRPGQFPCAAAAHKFPATAPSYDGRQNAGGNVFWFSPCCIAGK</sequence>
<gene>
    <name evidence="2" type="ORF">RRG08_049414</name>
</gene>
<proteinExistence type="predicted"/>